<dbReference type="EMBL" id="SOGJ01000036">
    <property type="protein sequence ID" value="TFC95010.1"/>
    <property type="molecule type" value="Genomic_DNA"/>
</dbReference>
<evidence type="ECO:0000313" key="1">
    <source>
        <dbReference type="EMBL" id="TFC95010.1"/>
    </source>
</evidence>
<proteinExistence type="predicted"/>
<accession>A0ABY2IVZ3</accession>
<sequence>MGKHVGRKQPNNVDDSAAFAFRATEDVLVVSHSVSKISKSSQGVVKRVSIGASREGFVEVWNPDGFLVSVHEEIRPETKHEFGDDLARQGWA</sequence>
<keyword evidence="2" id="KW-1185">Reference proteome</keyword>
<gene>
    <name evidence="1" type="ORF">E3O65_15730</name>
</gene>
<dbReference type="RefSeq" id="WP_134364671.1">
    <property type="nucleotide sequence ID" value="NZ_SOGJ01000036.1"/>
</dbReference>
<reference evidence="1 2" key="1">
    <citation type="submission" date="2019-03" db="EMBL/GenBank/DDBJ databases">
        <title>Genomics of glacier-inhabiting Cryobacterium strains.</title>
        <authorList>
            <person name="Liu Q."/>
            <person name="Xin Y.-H."/>
        </authorList>
    </citation>
    <scope>NUCLEOTIDE SEQUENCE [LARGE SCALE GENOMIC DNA]</scope>
    <source>
        <strain evidence="1 2">TMT4-23</strain>
    </source>
</reference>
<protein>
    <submittedName>
        <fullName evidence="1">Uncharacterized protein</fullName>
    </submittedName>
</protein>
<comment type="caution">
    <text evidence="1">The sequence shown here is derived from an EMBL/GenBank/DDBJ whole genome shotgun (WGS) entry which is preliminary data.</text>
</comment>
<name>A0ABY2IVZ3_9MICO</name>
<dbReference type="Proteomes" id="UP000298355">
    <property type="component" value="Unassembled WGS sequence"/>
</dbReference>
<evidence type="ECO:0000313" key="2">
    <source>
        <dbReference type="Proteomes" id="UP000298355"/>
    </source>
</evidence>
<organism evidence="1 2">
    <name type="scientific">Cryobacterium breve</name>
    <dbReference type="NCBI Taxonomy" id="1259258"/>
    <lineage>
        <taxon>Bacteria</taxon>
        <taxon>Bacillati</taxon>
        <taxon>Actinomycetota</taxon>
        <taxon>Actinomycetes</taxon>
        <taxon>Micrococcales</taxon>
        <taxon>Microbacteriaceae</taxon>
        <taxon>Cryobacterium</taxon>
    </lineage>
</organism>